<evidence type="ECO:0000313" key="6">
    <source>
        <dbReference type="Proteomes" id="UP000295087"/>
    </source>
</evidence>
<evidence type="ECO:0000256" key="3">
    <source>
        <dbReference type="ARBA" id="ARBA00038493"/>
    </source>
</evidence>
<feature type="domain" description="DJ-1/PfpI" evidence="4">
    <location>
        <begin position="29"/>
        <end position="219"/>
    </location>
</feature>
<dbReference type="Gene3D" id="3.40.50.880">
    <property type="match status" value="1"/>
</dbReference>
<organism evidence="5 6">
    <name type="scientific">Nocardia ignorata</name>
    <dbReference type="NCBI Taxonomy" id="145285"/>
    <lineage>
        <taxon>Bacteria</taxon>
        <taxon>Bacillati</taxon>
        <taxon>Actinomycetota</taxon>
        <taxon>Actinomycetes</taxon>
        <taxon>Mycobacteriales</taxon>
        <taxon>Nocardiaceae</taxon>
        <taxon>Nocardia</taxon>
    </lineage>
</organism>
<sequence>MAKILFVMTGADRWSLTTGAKHYTGYWAAEFTIAYLAFREAGHEVLVATPGGVVPPVDLGSLAPNANGGNHKGQEVAETIRGATVLEKPVALGEISAADIDALYYPGGYGPMEDLAGDADSAALLVEALRADKPTALISHGPAALLATGDDFAGYRVTAFSNAEEDLNGLADRARWLLQDRLTELGVDYRCAEPFAPHVESDRCLHTGQNPASTPDLVAVFLDALSRPDARS</sequence>
<evidence type="ECO:0000256" key="1">
    <source>
        <dbReference type="ARBA" id="ARBA00023016"/>
    </source>
</evidence>
<dbReference type="GO" id="GO:0006508">
    <property type="term" value="P:proteolysis"/>
    <property type="evidence" value="ECO:0007669"/>
    <property type="project" value="UniProtKB-KW"/>
</dbReference>
<dbReference type="Proteomes" id="UP000295087">
    <property type="component" value="Unassembled WGS sequence"/>
</dbReference>
<dbReference type="PANTHER" id="PTHR48094">
    <property type="entry name" value="PROTEIN/NUCLEIC ACID DEGLYCASE DJ-1-RELATED"/>
    <property type="match status" value="1"/>
</dbReference>
<evidence type="ECO:0000259" key="4">
    <source>
        <dbReference type="Pfam" id="PF01965"/>
    </source>
</evidence>
<dbReference type="GO" id="GO:0005737">
    <property type="term" value="C:cytoplasm"/>
    <property type="evidence" value="ECO:0007669"/>
    <property type="project" value="TreeGrafter"/>
</dbReference>
<gene>
    <name evidence="5" type="ORF">DFR75_1011288</name>
</gene>
<dbReference type="PANTHER" id="PTHR48094:SF11">
    <property type="entry name" value="GLUTATHIONE-INDEPENDENT GLYOXALASE HSP31-RELATED"/>
    <property type="match status" value="1"/>
</dbReference>
<evidence type="ECO:0000256" key="2">
    <source>
        <dbReference type="ARBA" id="ARBA00023239"/>
    </source>
</evidence>
<proteinExistence type="inferred from homology"/>
<dbReference type="SUPFAM" id="SSF52317">
    <property type="entry name" value="Class I glutamine amidotransferase-like"/>
    <property type="match status" value="1"/>
</dbReference>
<keyword evidence="2" id="KW-0456">Lyase</keyword>
<accession>A0A4R6PTN9</accession>
<name>A0A4R6PTN9_NOCIG</name>
<keyword evidence="5" id="KW-0645">Protease</keyword>
<keyword evidence="1" id="KW-0346">Stress response</keyword>
<dbReference type="RefSeq" id="WP_067491702.1">
    <property type="nucleotide sequence ID" value="NZ_JBHXPO010000009.1"/>
</dbReference>
<dbReference type="GO" id="GO:0019243">
    <property type="term" value="P:methylglyoxal catabolic process to D-lactate via S-lactoyl-glutathione"/>
    <property type="evidence" value="ECO:0007669"/>
    <property type="project" value="TreeGrafter"/>
</dbReference>
<dbReference type="GO" id="GO:0008233">
    <property type="term" value="F:peptidase activity"/>
    <property type="evidence" value="ECO:0007669"/>
    <property type="project" value="UniProtKB-KW"/>
</dbReference>
<dbReference type="Pfam" id="PF01965">
    <property type="entry name" value="DJ-1_PfpI"/>
    <property type="match status" value="1"/>
</dbReference>
<dbReference type="EMBL" id="SNXK01000001">
    <property type="protein sequence ID" value="TDP42178.1"/>
    <property type="molecule type" value="Genomic_DNA"/>
</dbReference>
<dbReference type="CDD" id="cd03141">
    <property type="entry name" value="GATase1_Hsp31_like"/>
    <property type="match status" value="1"/>
</dbReference>
<dbReference type="InterPro" id="IPR029062">
    <property type="entry name" value="Class_I_gatase-like"/>
</dbReference>
<dbReference type="InterPro" id="IPR050325">
    <property type="entry name" value="Prot/Nucl_acid_deglycase"/>
</dbReference>
<evidence type="ECO:0000313" key="5">
    <source>
        <dbReference type="EMBL" id="TDP42178.1"/>
    </source>
</evidence>
<reference evidence="5 6" key="1">
    <citation type="submission" date="2019-03" db="EMBL/GenBank/DDBJ databases">
        <title>Genomic Encyclopedia of Type Strains, Phase IV (KMG-IV): sequencing the most valuable type-strain genomes for metagenomic binning, comparative biology and taxonomic classification.</title>
        <authorList>
            <person name="Goeker M."/>
        </authorList>
    </citation>
    <scope>NUCLEOTIDE SEQUENCE [LARGE SCALE GENOMIC DNA]</scope>
    <source>
        <strain evidence="5 6">DSM 44496</strain>
    </source>
</reference>
<dbReference type="InterPro" id="IPR002818">
    <property type="entry name" value="DJ-1/PfpI"/>
</dbReference>
<comment type="caution">
    <text evidence="5">The sequence shown here is derived from an EMBL/GenBank/DDBJ whole genome shotgun (WGS) entry which is preliminary data.</text>
</comment>
<keyword evidence="5" id="KW-0378">Hydrolase</keyword>
<comment type="similarity">
    <text evidence="3">Belongs to the peptidase C56 family. HSP31-like subfamily.</text>
</comment>
<dbReference type="AlphaFoldDB" id="A0A4R6PTN9"/>
<keyword evidence="6" id="KW-1185">Reference proteome</keyword>
<protein>
    <submittedName>
        <fullName evidence="5">Putative intracellular protease/amidase</fullName>
    </submittedName>
</protein>
<dbReference type="GO" id="GO:0019172">
    <property type="term" value="F:glyoxalase III activity"/>
    <property type="evidence" value="ECO:0007669"/>
    <property type="project" value="TreeGrafter"/>
</dbReference>